<dbReference type="PROSITE" id="PS01098">
    <property type="entry name" value="LIPASE_GDSL_SER"/>
    <property type="match status" value="1"/>
</dbReference>
<name>A0ABU7G128_9ALTE</name>
<feature type="domain" description="SGNH hydrolase-type esterase" evidence="2">
    <location>
        <begin position="35"/>
        <end position="193"/>
    </location>
</feature>
<sequence>MVRHKNKVLTLFTLSVLLFFTLSSKAFANTKSILILGDSLSAGYGMPIEQAWVSLTQQYYNETEQAIDLINASISGETTAGGLRRLPSLIQEHKIDWLLIELGGNDGLQGHPTTNIENNLNAIIALAKQNDIKIALMQIRIPPNYGKRYRQAFEGLYPKIAEQQQVSYLPFFIEDIATNSSLMQNDGIHPNQQAQPLISQKMREQLKELIKAG</sequence>
<dbReference type="Gene3D" id="3.40.50.1110">
    <property type="entry name" value="SGNH hydrolase"/>
    <property type="match status" value="1"/>
</dbReference>
<dbReference type="InterPro" id="IPR013830">
    <property type="entry name" value="SGNH_hydro"/>
</dbReference>
<accession>A0ABU7G128</accession>
<dbReference type="InterPro" id="IPR051532">
    <property type="entry name" value="Ester_Hydrolysis_Enzymes"/>
</dbReference>
<evidence type="ECO:0000259" key="2">
    <source>
        <dbReference type="Pfam" id="PF13472"/>
    </source>
</evidence>
<dbReference type="InterPro" id="IPR036514">
    <property type="entry name" value="SGNH_hydro_sf"/>
</dbReference>
<reference evidence="4" key="1">
    <citation type="submission" date="2023-07" db="EMBL/GenBank/DDBJ databases">
        <title>Draft genome sequence of Agarivorans aestuarii strain ZMCS4, a CAZymes producing bacteria isolated from the marine brown algae Clodostephus spongiosus.</title>
        <authorList>
            <person name="Lorente B."/>
            <person name="Cabral C."/>
            <person name="Frias J."/>
            <person name="Faria J."/>
            <person name="Toubarro D."/>
        </authorList>
    </citation>
    <scope>NUCLEOTIDE SEQUENCE [LARGE SCALE GENOMIC DNA]</scope>
    <source>
        <strain evidence="4">ZMCS4</strain>
    </source>
</reference>
<dbReference type="SUPFAM" id="SSF52266">
    <property type="entry name" value="SGNH hydrolase"/>
    <property type="match status" value="1"/>
</dbReference>
<proteinExistence type="predicted"/>
<dbReference type="Proteomes" id="UP001310248">
    <property type="component" value="Unassembled WGS sequence"/>
</dbReference>
<feature type="chain" id="PRO_5045333427" evidence="1">
    <location>
        <begin position="29"/>
        <end position="213"/>
    </location>
</feature>
<keyword evidence="4" id="KW-1185">Reference proteome</keyword>
<evidence type="ECO:0000313" key="4">
    <source>
        <dbReference type="Proteomes" id="UP001310248"/>
    </source>
</evidence>
<feature type="signal peptide" evidence="1">
    <location>
        <begin position="1"/>
        <end position="28"/>
    </location>
</feature>
<dbReference type="PANTHER" id="PTHR30383:SF24">
    <property type="entry name" value="THIOESTERASE 1_PROTEASE 1_LYSOPHOSPHOLIPASE L1"/>
    <property type="match status" value="1"/>
</dbReference>
<dbReference type="CDD" id="cd01822">
    <property type="entry name" value="Lysophospholipase_L1_like"/>
    <property type="match status" value="1"/>
</dbReference>
<reference evidence="3 4" key="2">
    <citation type="submission" date="2023-12" db="EMBL/GenBank/DDBJ databases">
        <authorList>
            <consortium name="Cladostephus spongiosus"/>
            <person name="Lorente B."/>
            <person name="Cabral C."/>
            <person name="Frias J."/>
            <person name="Faria J."/>
            <person name="Toubarro D."/>
        </authorList>
    </citation>
    <scope>NUCLEOTIDE SEQUENCE [LARGE SCALE GENOMIC DNA]</scope>
    <source>
        <strain evidence="3 4">ZMCS4</strain>
    </source>
</reference>
<evidence type="ECO:0000256" key="1">
    <source>
        <dbReference type="SAM" id="SignalP"/>
    </source>
</evidence>
<dbReference type="InterPro" id="IPR008265">
    <property type="entry name" value="Lipase_GDSL_AS"/>
</dbReference>
<comment type="caution">
    <text evidence="3">The sequence shown here is derived from an EMBL/GenBank/DDBJ whole genome shotgun (WGS) entry which is preliminary data.</text>
</comment>
<protein>
    <submittedName>
        <fullName evidence="3">Arylesterase</fullName>
    </submittedName>
</protein>
<dbReference type="PANTHER" id="PTHR30383">
    <property type="entry name" value="THIOESTERASE 1/PROTEASE 1/LYSOPHOSPHOLIPASE L1"/>
    <property type="match status" value="1"/>
</dbReference>
<gene>
    <name evidence="3" type="ORF">SNR37_002526</name>
</gene>
<evidence type="ECO:0000313" key="3">
    <source>
        <dbReference type="EMBL" id="MEE1673113.1"/>
    </source>
</evidence>
<dbReference type="EMBL" id="JAYDYW010000004">
    <property type="protein sequence ID" value="MEE1673113.1"/>
    <property type="molecule type" value="Genomic_DNA"/>
</dbReference>
<dbReference type="Pfam" id="PF13472">
    <property type="entry name" value="Lipase_GDSL_2"/>
    <property type="match status" value="1"/>
</dbReference>
<organism evidence="3 4">
    <name type="scientific">Agarivorans aestuarii</name>
    <dbReference type="NCBI Taxonomy" id="1563703"/>
    <lineage>
        <taxon>Bacteria</taxon>
        <taxon>Pseudomonadati</taxon>
        <taxon>Pseudomonadota</taxon>
        <taxon>Gammaproteobacteria</taxon>
        <taxon>Alteromonadales</taxon>
        <taxon>Alteromonadaceae</taxon>
        <taxon>Agarivorans</taxon>
    </lineage>
</organism>
<keyword evidence="1" id="KW-0732">Signal</keyword>